<comment type="caution">
    <text evidence="2">The sequence shown here is derived from an EMBL/GenBank/DDBJ whole genome shotgun (WGS) entry which is preliminary data.</text>
</comment>
<feature type="region of interest" description="Disordered" evidence="1">
    <location>
        <begin position="15"/>
        <end position="221"/>
    </location>
</feature>
<evidence type="ECO:0000256" key="1">
    <source>
        <dbReference type="SAM" id="MobiDB-lite"/>
    </source>
</evidence>
<dbReference type="STRING" id="135208.A0A4Z0A8Z0"/>
<feature type="compositionally biased region" description="Polar residues" evidence="1">
    <location>
        <begin position="150"/>
        <end position="172"/>
    </location>
</feature>
<name>A0A4Z0A8Z0_9AGAM</name>
<organism evidence="2 3">
    <name type="scientific">Hericium alpestre</name>
    <dbReference type="NCBI Taxonomy" id="135208"/>
    <lineage>
        <taxon>Eukaryota</taxon>
        <taxon>Fungi</taxon>
        <taxon>Dikarya</taxon>
        <taxon>Basidiomycota</taxon>
        <taxon>Agaricomycotina</taxon>
        <taxon>Agaricomycetes</taxon>
        <taxon>Russulales</taxon>
        <taxon>Hericiaceae</taxon>
        <taxon>Hericium</taxon>
    </lineage>
</organism>
<feature type="compositionally biased region" description="Basic residues" evidence="1">
    <location>
        <begin position="435"/>
        <end position="447"/>
    </location>
</feature>
<proteinExistence type="predicted"/>
<protein>
    <submittedName>
        <fullName evidence="2">Uncharacterized protein</fullName>
    </submittedName>
</protein>
<dbReference type="EMBL" id="SFCI01000077">
    <property type="protein sequence ID" value="TFY82807.1"/>
    <property type="molecule type" value="Genomic_DNA"/>
</dbReference>
<accession>A0A4Z0A8Z0</accession>
<feature type="region of interest" description="Disordered" evidence="1">
    <location>
        <begin position="425"/>
        <end position="499"/>
    </location>
</feature>
<evidence type="ECO:0000313" key="3">
    <source>
        <dbReference type="Proteomes" id="UP000298061"/>
    </source>
</evidence>
<sequence>MLPLFPRGLAITDFNMEDEHSSSALPVRPPQQHSENASPTPTPIPADPQQEARGTYQQPNGEARSSTSSPPVEDRPAARRSKDRPKYELHDEPNAQYPRAKPANDEQPSHTYPAGAAAPRPNEQYSYNDSFFPSSFASSDMPNGRPPAGSSAQQDSTTTPAQALQNTWQQSTQRDDAYRMPSKRYQPAAGPSQLLPSMSGSPPAQYATIPVSPKMRAQPQQPTYITPAAAAPSAANPVFAPVPMEEVCVECAMRDQDMADVDVTSPGVWERESDVYYDELVRREHEEAAAGVAPSDPDRPRARGGRLTEQNIKLWLSMNPREPASKRQNLDHYIRSQRSLLEAEAWAHARAVQESRQIDDKMRDTYSQLRRSTYELGGSSITAVDDVNGVRIKAPRSSTIASTGMSGSREVTLLENGMIVEHVDVKKEEREERERRRKEQKRARKSSRSSAYDVASIYSATSPLPHTDSGFHLGVSPNNRYSQSRSPRPSSTLTAPVEYMSPMMPQTYSTPSISDMQSSMSPSPNRRTRFFGFRNFSNGWRSQDSLAPSGFSGSMVDMHVALQREHARPQAHHSSVDIVGSAPSLGGWRHSSVLSPLRPEPDKAEEKPKKKRKGLAKIWRLVTGSSSKNDRTIDQTQTRSLDRVHGDEHDFPLTPPPPLSYLVSRSTGEQGASALRHVSTPSLPSSASPNNALSSVGVSPPTAPSSLVPSPTSSRPMAPDSMDTRKNSLPIDYDGEHFPPVEEESGQTLPVRGVHPYTSEPDIRRSTQSAINLAEAPSVPRGYANGGPRPYSVMTWRDKSLPPLPAEHGIRFPVQAQHDARARTLFYDPSHMPHSEQPLVAPQAPFRQAEARRQSFGGMGSKPPLQIHTMPSSRPTTGASQYVDPGLPVTHHYNEFGIARRSAGPLDGSKHNQPAQTQTTPGKRRSKFGLSSLLGRKSQCHDRESTVDVPVTRSSGSEARHEALMNEMGSSGSGHASFPRMSVTSRKNIDQLVDQAPDFVAYRYPSNDQNMNLLR</sequence>
<feature type="compositionally biased region" description="Basic and acidic residues" evidence="1">
    <location>
        <begin position="84"/>
        <end position="93"/>
    </location>
</feature>
<feature type="compositionally biased region" description="Low complexity" evidence="1">
    <location>
        <begin position="682"/>
        <end position="695"/>
    </location>
</feature>
<feature type="region of interest" description="Disordered" evidence="1">
    <location>
        <begin position="285"/>
        <end position="304"/>
    </location>
</feature>
<reference evidence="2 3" key="1">
    <citation type="submission" date="2019-02" db="EMBL/GenBank/DDBJ databases">
        <title>Genome sequencing of the rare red list fungi Hericium alpestre (H. flagellum).</title>
        <authorList>
            <person name="Buettner E."/>
            <person name="Kellner H."/>
        </authorList>
    </citation>
    <scope>NUCLEOTIDE SEQUENCE [LARGE SCALE GENOMIC DNA]</scope>
    <source>
        <strain evidence="2 3">DSM 108284</strain>
    </source>
</reference>
<evidence type="ECO:0000313" key="2">
    <source>
        <dbReference type="EMBL" id="TFY82807.1"/>
    </source>
</evidence>
<keyword evidence="3" id="KW-1185">Reference proteome</keyword>
<dbReference type="OrthoDB" id="28208at2759"/>
<gene>
    <name evidence="2" type="ORF">EWM64_g1206</name>
</gene>
<dbReference type="AlphaFoldDB" id="A0A4Z0A8Z0"/>
<feature type="region of interest" description="Disordered" evidence="1">
    <location>
        <begin position="590"/>
        <end position="729"/>
    </location>
</feature>
<dbReference type="Proteomes" id="UP000298061">
    <property type="component" value="Unassembled WGS sequence"/>
</dbReference>
<feature type="compositionally biased region" description="Basic and acidic residues" evidence="1">
    <location>
        <begin position="425"/>
        <end position="434"/>
    </location>
</feature>
<feature type="region of interest" description="Disordered" evidence="1">
    <location>
        <begin position="901"/>
        <end position="958"/>
    </location>
</feature>
<feature type="compositionally biased region" description="Basic and acidic residues" evidence="1">
    <location>
        <begin position="640"/>
        <end position="651"/>
    </location>
</feature>
<feature type="compositionally biased region" description="Low complexity" evidence="1">
    <location>
        <begin position="130"/>
        <end position="139"/>
    </location>
</feature>
<feature type="compositionally biased region" description="Basic and acidic residues" evidence="1">
    <location>
        <begin position="599"/>
        <end position="608"/>
    </location>
</feature>
<feature type="compositionally biased region" description="Polar residues" evidence="1">
    <location>
        <begin position="911"/>
        <end position="921"/>
    </location>
</feature>
<feature type="compositionally biased region" description="Polar residues" evidence="1">
    <location>
        <begin position="704"/>
        <end position="715"/>
    </location>
</feature>
<feature type="compositionally biased region" description="Polar residues" evidence="1">
    <location>
        <begin position="55"/>
        <end position="70"/>
    </location>
</feature>
<feature type="compositionally biased region" description="Low complexity" evidence="1">
    <location>
        <begin position="476"/>
        <end position="491"/>
    </location>
</feature>